<reference evidence="3 4" key="1">
    <citation type="submission" date="2018-03" db="EMBL/GenBank/DDBJ databases">
        <title>Complete genome sequence of a second alphabaculovirus from the true armyworm, Mythimna unipuncta.</title>
        <authorList>
            <person name="Harrison R.L."/>
            <person name="Mowery J.D."/>
            <person name="Bauchan G.R."/>
            <person name="Theilmann D.A."/>
            <person name="Erlandson M.A."/>
        </authorList>
    </citation>
    <scope>NUCLEOTIDE SEQUENCE [LARGE SCALE GENOMIC DNA]</scope>
    <source>
        <strain evidence="3 4">KY310</strain>
    </source>
</reference>
<keyword evidence="1" id="KW-0863">Zinc-finger</keyword>
<dbReference type="PROSITE" id="PS50089">
    <property type="entry name" value="ZF_RING_2"/>
    <property type="match status" value="1"/>
</dbReference>
<dbReference type="EMBL" id="MH124167">
    <property type="protein sequence ID" value="AXU41454.1"/>
    <property type="molecule type" value="Genomic_DNA"/>
</dbReference>
<keyword evidence="4" id="KW-1185">Reference proteome</keyword>
<feature type="domain" description="RING-type" evidence="2">
    <location>
        <begin position="230"/>
        <end position="277"/>
    </location>
</feature>
<dbReference type="RefSeq" id="YP_010796467.1">
    <property type="nucleotide sequence ID" value="NC_076031.1"/>
</dbReference>
<keyword evidence="1" id="KW-0862">Zinc</keyword>
<dbReference type="GeneID" id="80533962"/>
<keyword evidence="1" id="KW-0479">Metal-binding</keyword>
<organism evidence="3 4">
    <name type="scientific">Mythimna unipuncta nucleopolyhedrovirus</name>
    <dbReference type="NCBI Taxonomy" id="447897"/>
    <lineage>
        <taxon>Viruses</taxon>
        <taxon>Viruses incertae sedis</taxon>
        <taxon>Naldaviricetes</taxon>
        <taxon>Lefavirales</taxon>
        <taxon>Baculoviridae</taxon>
        <taxon>Alphabaculovirus</taxon>
    </lineage>
</organism>
<dbReference type="SUPFAM" id="SSF57850">
    <property type="entry name" value="RING/U-box"/>
    <property type="match status" value="1"/>
</dbReference>
<accession>A0A346TPE4</accession>
<protein>
    <submittedName>
        <fullName evidence="3">AC141-like protein</fullName>
    </submittedName>
</protein>
<evidence type="ECO:0000313" key="3">
    <source>
        <dbReference type="EMBL" id="AXU41454.1"/>
    </source>
</evidence>
<evidence type="ECO:0000256" key="1">
    <source>
        <dbReference type="PROSITE-ProRule" id="PRU00175"/>
    </source>
</evidence>
<proteinExistence type="predicted"/>
<sequence>MSYVASVKLSQVLKDIREMEDYDVYHTAKRCRTDVSSNETSSLVHVSSDQDCTINKNTLHDDQQIFINFLFTQMHTDDIQTNVTVQAGVKIAAYKIVEKKYCRKYNCDPFPNKSPLHYQHDYDEQVLLGDDACHHHLIADIIKLSRILENLYQVEIYKLNYFVFVPYLKQLLAITNLFVNDACCKKSIRLAKDVLEVALKRGQEQLTCVQRINKTVQVMNVFFERPLYECGICGETSIDITFLKPNECCGFKICNACFANLWKFSNTTVNPVCPVCRTSYRSDQNKLTTSQQSVLLNN</sequence>
<evidence type="ECO:0000313" key="4">
    <source>
        <dbReference type="Proteomes" id="UP000501969"/>
    </source>
</evidence>
<dbReference type="KEGG" id="vg:80533962"/>
<dbReference type="InterPro" id="IPR013083">
    <property type="entry name" value="Znf_RING/FYVE/PHD"/>
</dbReference>
<dbReference type="InterPro" id="IPR007954">
    <property type="entry name" value="Baculo_IE-1"/>
</dbReference>
<dbReference type="InterPro" id="IPR001841">
    <property type="entry name" value="Znf_RING"/>
</dbReference>
<dbReference type="Gene3D" id="3.30.40.10">
    <property type="entry name" value="Zinc/RING finger domain, C3HC4 (zinc finger)"/>
    <property type="match status" value="1"/>
</dbReference>
<name>A0A346TPE4_9ABAC</name>
<evidence type="ECO:0000259" key="2">
    <source>
        <dbReference type="PROSITE" id="PS50089"/>
    </source>
</evidence>
<dbReference type="GO" id="GO:0008270">
    <property type="term" value="F:zinc ion binding"/>
    <property type="evidence" value="ECO:0007669"/>
    <property type="project" value="UniProtKB-KW"/>
</dbReference>
<dbReference type="Pfam" id="PF05290">
    <property type="entry name" value="Baculo_IE-1"/>
    <property type="match status" value="1"/>
</dbReference>
<dbReference type="Proteomes" id="UP000501969">
    <property type="component" value="Segment"/>
</dbReference>